<reference evidence="8 9" key="1">
    <citation type="submission" date="2022-07" db="EMBL/GenBank/DDBJ databases">
        <title>Novel species in genus cellulomonas.</title>
        <authorList>
            <person name="Ye L."/>
        </authorList>
    </citation>
    <scope>NUCLEOTIDE SEQUENCE [LARGE SCALE GENOMIC DNA]</scope>
    <source>
        <strain evidence="9">zg-Y338</strain>
    </source>
</reference>
<evidence type="ECO:0000256" key="2">
    <source>
        <dbReference type="ARBA" id="ARBA00022475"/>
    </source>
</evidence>
<evidence type="ECO:0000256" key="6">
    <source>
        <dbReference type="SAM" id="Phobius"/>
    </source>
</evidence>
<keyword evidence="5 6" id="KW-0472">Membrane</keyword>
<keyword evidence="3 6" id="KW-0812">Transmembrane</keyword>
<name>A0ABY5KZR1_9CELL</name>
<evidence type="ECO:0000256" key="1">
    <source>
        <dbReference type="ARBA" id="ARBA00004651"/>
    </source>
</evidence>
<gene>
    <name evidence="8" type="ORF">NP064_13290</name>
</gene>
<dbReference type="Pfam" id="PF12823">
    <property type="entry name" value="DUF3817"/>
    <property type="match status" value="1"/>
</dbReference>
<dbReference type="InterPro" id="IPR023845">
    <property type="entry name" value="DUF3817_TM"/>
</dbReference>
<protein>
    <submittedName>
        <fullName evidence="8">DUF3817 domain-containing protein</fullName>
    </submittedName>
</protein>
<dbReference type="PANTHER" id="PTHR40077:SF2">
    <property type="entry name" value="MEMBRANE PROTEIN"/>
    <property type="match status" value="1"/>
</dbReference>
<evidence type="ECO:0000256" key="4">
    <source>
        <dbReference type="ARBA" id="ARBA00022989"/>
    </source>
</evidence>
<sequence>MTQGETTPTTGAGPVPADARVAKQQGALGRYRAMAWITGVTLLVFSVELLLKYLFRVNGVDADGSPNGVLGSWIGFVHGWIYVLYLAAVVDLWSKMRWRMSRLLALALAGTVPVMSFVLERRVHAEASARIEQAAGTPAR</sequence>
<dbReference type="RefSeq" id="WP_227570386.1">
    <property type="nucleotide sequence ID" value="NZ_CP101988.1"/>
</dbReference>
<evidence type="ECO:0000313" key="9">
    <source>
        <dbReference type="Proteomes" id="UP001316189"/>
    </source>
</evidence>
<feature type="transmembrane region" description="Helical" evidence="6">
    <location>
        <begin position="70"/>
        <end position="90"/>
    </location>
</feature>
<evidence type="ECO:0000259" key="7">
    <source>
        <dbReference type="Pfam" id="PF12823"/>
    </source>
</evidence>
<dbReference type="Proteomes" id="UP001316189">
    <property type="component" value="Chromosome"/>
</dbReference>
<comment type="subcellular location">
    <subcellularLocation>
        <location evidence="1">Cell membrane</location>
        <topology evidence="1">Multi-pass membrane protein</topology>
    </subcellularLocation>
</comment>
<keyword evidence="9" id="KW-1185">Reference proteome</keyword>
<keyword evidence="4 6" id="KW-1133">Transmembrane helix</keyword>
<feature type="domain" description="DUF3817" evidence="7">
    <location>
        <begin position="28"/>
        <end position="124"/>
    </location>
</feature>
<feature type="transmembrane region" description="Helical" evidence="6">
    <location>
        <begin position="33"/>
        <end position="55"/>
    </location>
</feature>
<evidence type="ECO:0000313" key="8">
    <source>
        <dbReference type="EMBL" id="UUI74752.1"/>
    </source>
</evidence>
<accession>A0ABY5KZR1</accession>
<dbReference type="PANTHER" id="PTHR40077">
    <property type="entry name" value="MEMBRANE PROTEIN-RELATED"/>
    <property type="match status" value="1"/>
</dbReference>
<evidence type="ECO:0000256" key="5">
    <source>
        <dbReference type="ARBA" id="ARBA00023136"/>
    </source>
</evidence>
<evidence type="ECO:0000256" key="3">
    <source>
        <dbReference type="ARBA" id="ARBA00022692"/>
    </source>
</evidence>
<keyword evidence="2" id="KW-1003">Cell membrane</keyword>
<dbReference type="NCBIfam" id="TIGR03954">
    <property type="entry name" value="integ_memb_HG"/>
    <property type="match status" value="1"/>
</dbReference>
<dbReference type="EMBL" id="CP101988">
    <property type="protein sequence ID" value="UUI74752.1"/>
    <property type="molecule type" value="Genomic_DNA"/>
</dbReference>
<proteinExistence type="predicted"/>
<organism evidence="8 9">
    <name type="scientific">Cellulomonas chengniuliangii</name>
    <dbReference type="NCBI Taxonomy" id="2968084"/>
    <lineage>
        <taxon>Bacteria</taxon>
        <taxon>Bacillati</taxon>
        <taxon>Actinomycetota</taxon>
        <taxon>Actinomycetes</taxon>
        <taxon>Micrococcales</taxon>
        <taxon>Cellulomonadaceae</taxon>
        <taxon>Cellulomonas</taxon>
    </lineage>
</organism>
<feature type="transmembrane region" description="Helical" evidence="6">
    <location>
        <begin position="102"/>
        <end position="119"/>
    </location>
</feature>